<feature type="modified residue" description="4-aspartylphosphate" evidence="1">
    <location>
        <position position="61"/>
    </location>
</feature>
<dbReference type="KEGG" id="sinb:SIDU_08590"/>
<dbReference type="EMBL" id="CP013070">
    <property type="protein sequence ID" value="APL94553.1"/>
    <property type="molecule type" value="Genomic_DNA"/>
</dbReference>
<dbReference type="PROSITE" id="PS50110">
    <property type="entry name" value="RESPONSE_REGULATORY"/>
    <property type="match status" value="1"/>
</dbReference>
<reference evidence="3 4" key="1">
    <citation type="journal article" date="2012" name="J. Bacteriol.">
        <title>Genome sequence of Sphingobium indicum B90A, a hexachlorocyclohexane-degrading bacterium.</title>
        <authorList>
            <person name="Anand S."/>
            <person name="Sangwan N."/>
            <person name="Lata P."/>
            <person name="Kaur J."/>
            <person name="Dua A."/>
            <person name="Singh A.K."/>
            <person name="Verma M."/>
            <person name="Kaur J."/>
            <person name="Khurana J.P."/>
            <person name="Khurana P."/>
            <person name="Mathur S."/>
            <person name="Lal R."/>
        </authorList>
    </citation>
    <scope>NUCLEOTIDE SEQUENCE [LARGE SCALE GENOMIC DNA]</scope>
    <source>
        <strain evidence="4">DSM 16412 / CCM 7286 / MTCC 6364 / B90A</strain>
    </source>
</reference>
<evidence type="ECO:0000313" key="3">
    <source>
        <dbReference type="EMBL" id="APL94553.1"/>
    </source>
</evidence>
<name>A0A1L5BNX1_SPHIB</name>
<dbReference type="SUPFAM" id="SSF52172">
    <property type="entry name" value="CheY-like"/>
    <property type="match status" value="1"/>
</dbReference>
<dbReference type="InterPro" id="IPR001789">
    <property type="entry name" value="Sig_transdc_resp-reg_receiver"/>
</dbReference>
<dbReference type="Pfam" id="PF00072">
    <property type="entry name" value="Response_reg"/>
    <property type="match status" value="1"/>
</dbReference>
<dbReference type="GO" id="GO:0000160">
    <property type="term" value="P:phosphorelay signal transduction system"/>
    <property type="evidence" value="ECO:0007669"/>
    <property type="project" value="InterPro"/>
</dbReference>
<gene>
    <name evidence="3" type="ORF">SIDU_08590</name>
</gene>
<accession>A0A1L5BNX1</accession>
<keyword evidence="1" id="KW-0597">Phosphoprotein</keyword>
<feature type="domain" description="Response regulatory" evidence="2">
    <location>
        <begin position="11"/>
        <end position="121"/>
    </location>
</feature>
<dbReference type="Gene3D" id="3.40.50.2300">
    <property type="match status" value="1"/>
</dbReference>
<dbReference type="InterPro" id="IPR011006">
    <property type="entry name" value="CheY-like_superfamily"/>
</dbReference>
<protein>
    <recommendedName>
        <fullName evidence="2">Response regulatory domain-containing protein</fullName>
    </recommendedName>
</protein>
<proteinExistence type="predicted"/>
<evidence type="ECO:0000256" key="1">
    <source>
        <dbReference type="PROSITE-ProRule" id="PRU00169"/>
    </source>
</evidence>
<dbReference type="RefSeq" id="WP_007684658.1">
    <property type="nucleotide sequence ID" value="NZ_CP013070.1"/>
</dbReference>
<organism evidence="3 4">
    <name type="scientific">Sphingobium indicum (strain DSM 16412 / CCM 7286 / MTCC 6364 / B90A)</name>
    <dbReference type="NCBI Taxonomy" id="861109"/>
    <lineage>
        <taxon>Bacteria</taxon>
        <taxon>Pseudomonadati</taxon>
        <taxon>Pseudomonadota</taxon>
        <taxon>Alphaproteobacteria</taxon>
        <taxon>Sphingomonadales</taxon>
        <taxon>Sphingomonadaceae</taxon>
        <taxon>Sphingobium</taxon>
    </lineage>
</organism>
<dbReference type="AlphaFoldDB" id="A0A1L5BNX1"/>
<evidence type="ECO:0000313" key="4">
    <source>
        <dbReference type="Proteomes" id="UP000004550"/>
    </source>
</evidence>
<dbReference type="Proteomes" id="UP000004550">
    <property type="component" value="Chromosome"/>
</dbReference>
<dbReference type="SMART" id="SM00448">
    <property type="entry name" value="REC"/>
    <property type="match status" value="1"/>
</dbReference>
<sequence>MTKGAAPGTVRVLVVEEDYFLSSDLGVLLVEEGFSVMGPHGSLFGALKAIAAQLPDIALFDVNLRGEMSYPLIDELTARSVPVIIVTGCDEQSLPTNCRGCRRVAKPYSPADILKAIDAVLAGTGHRL</sequence>
<evidence type="ECO:0000259" key="2">
    <source>
        <dbReference type="PROSITE" id="PS50110"/>
    </source>
</evidence>